<proteinExistence type="predicted"/>
<sequence>MILMLLSSVTILPTHRYIDIEPELKPTVCSTVRFAESQKTSMHLRPTAARYTIPSNNPAVLKLGYLASSQIFNPLHQLPQ</sequence>
<reference evidence="1 2" key="1">
    <citation type="journal article" date="2013" name="PLoS Genet.">
        <title>The genome and development-dependent transcriptomes of Pyronema confluens: a window into fungal evolution.</title>
        <authorList>
            <person name="Traeger S."/>
            <person name="Altegoer F."/>
            <person name="Freitag M."/>
            <person name="Gabaldon T."/>
            <person name="Kempken F."/>
            <person name="Kumar A."/>
            <person name="Marcet-Houben M."/>
            <person name="Poggeler S."/>
            <person name="Stajich J.E."/>
            <person name="Nowrousian M."/>
        </authorList>
    </citation>
    <scope>NUCLEOTIDE SEQUENCE [LARGE SCALE GENOMIC DNA]</scope>
    <source>
        <strain evidence="2">CBS 100304</strain>
        <tissue evidence="1">Vegetative mycelium</tissue>
    </source>
</reference>
<evidence type="ECO:0000313" key="1">
    <source>
        <dbReference type="EMBL" id="CCX09707.1"/>
    </source>
</evidence>
<name>U4L1H4_PYROM</name>
<dbReference type="AlphaFoldDB" id="U4L1H4"/>
<dbReference type="Proteomes" id="UP000018144">
    <property type="component" value="Unassembled WGS sequence"/>
</dbReference>
<gene>
    <name evidence="1" type="ORF">PCON_09300</name>
</gene>
<evidence type="ECO:0000313" key="2">
    <source>
        <dbReference type="Proteomes" id="UP000018144"/>
    </source>
</evidence>
<protein>
    <submittedName>
        <fullName evidence="1">Uncharacterized protein</fullName>
    </submittedName>
</protein>
<organism evidence="1 2">
    <name type="scientific">Pyronema omphalodes (strain CBS 100304)</name>
    <name type="common">Pyronema confluens</name>
    <dbReference type="NCBI Taxonomy" id="1076935"/>
    <lineage>
        <taxon>Eukaryota</taxon>
        <taxon>Fungi</taxon>
        <taxon>Dikarya</taxon>
        <taxon>Ascomycota</taxon>
        <taxon>Pezizomycotina</taxon>
        <taxon>Pezizomycetes</taxon>
        <taxon>Pezizales</taxon>
        <taxon>Pyronemataceae</taxon>
        <taxon>Pyronema</taxon>
    </lineage>
</organism>
<keyword evidence="2" id="KW-1185">Reference proteome</keyword>
<dbReference type="EMBL" id="HF935493">
    <property type="protein sequence ID" value="CCX09707.1"/>
    <property type="molecule type" value="Genomic_DNA"/>
</dbReference>
<accession>U4L1H4</accession>